<dbReference type="EMBL" id="CAJNOJ010000637">
    <property type="protein sequence ID" value="CAF1501465.1"/>
    <property type="molecule type" value="Genomic_DNA"/>
</dbReference>
<name>A0A815TD61_ADIRI</name>
<keyword evidence="3" id="KW-1185">Reference proteome</keyword>
<accession>A0A815TD61</accession>
<evidence type="ECO:0000313" key="3">
    <source>
        <dbReference type="Proteomes" id="UP000663828"/>
    </source>
</evidence>
<reference evidence="1" key="1">
    <citation type="submission" date="2021-02" db="EMBL/GenBank/DDBJ databases">
        <authorList>
            <person name="Nowell W R."/>
        </authorList>
    </citation>
    <scope>NUCLEOTIDE SEQUENCE</scope>
</reference>
<sequence>MSTQDKVLMLERLPRSMRNMGIEMDTTHPLNPSAFQMDRHRRIVVNTTNPLNPSAFHMDRHGRIVVNTTNPLNSSSRNLVVFLLAY</sequence>
<dbReference type="EMBL" id="CAJNOR010006932">
    <property type="protein sequence ID" value="CAF1606948.1"/>
    <property type="molecule type" value="Genomic_DNA"/>
</dbReference>
<evidence type="ECO:0000313" key="1">
    <source>
        <dbReference type="EMBL" id="CAF1501465.1"/>
    </source>
</evidence>
<dbReference type="Proteomes" id="UP000663852">
    <property type="component" value="Unassembled WGS sequence"/>
</dbReference>
<dbReference type="Proteomes" id="UP000663828">
    <property type="component" value="Unassembled WGS sequence"/>
</dbReference>
<dbReference type="AlphaFoldDB" id="A0A815TD61"/>
<protein>
    <submittedName>
        <fullName evidence="1">Uncharacterized protein</fullName>
    </submittedName>
</protein>
<evidence type="ECO:0000313" key="4">
    <source>
        <dbReference type="Proteomes" id="UP000663852"/>
    </source>
</evidence>
<gene>
    <name evidence="1" type="ORF">EDS130_LOCUS42656</name>
    <name evidence="2" type="ORF">XAT740_LOCUS48394</name>
</gene>
<proteinExistence type="predicted"/>
<organism evidence="1 4">
    <name type="scientific">Adineta ricciae</name>
    <name type="common">Rotifer</name>
    <dbReference type="NCBI Taxonomy" id="249248"/>
    <lineage>
        <taxon>Eukaryota</taxon>
        <taxon>Metazoa</taxon>
        <taxon>Spiralia</taxon>
        <taxon>Gnathifera</taxon>
        <taxon>Rotifera</taxon>
        <taxon>Eurotatoria</taxon>
        <taxon>Bdelloidea</taxon>
        <taxon>Adinetida</taxon>
        <taxon>Adinetidae</taxon>
        <taxon>Adineta</taxon>
    </lineage>
</organism>
<evidence type="ECO:0000313" key="2">
    <source>
        <dbReference type="EMBL" id="CAF1606948.1"/>
    </source>
</evidence>
<comment type="caution">
    <text evidence="1">The sequence shown here is derived from an EMBL/GenBank/DDBJ whole genome shotgun (WGS) entry which is preliminary data.</text>
</comment>